<reference evidence="1 3" key="1">
    <citation type="submission" date="2018-06" db="EMBL/GenBank/DDBJ databases">
        <title>A transcriptomic atlas of mushroom development highlights an independent origin of complex multicellularity.</title>
        <authorList>
            <consortium name="DOE Joint Genome Institute"/>
            <person name="Krizsan K."/>
            <person name="Almasi E."/>
            <person name="Merenyi Z."/>
            <person name="Sahu N."/>
            <person name="Viragh M."/>
            <person name="Koszo T."/>
            <person name="Mondo S."/>
            <person name="Kiss B."/>
            <person name="Balint B."/>
            <person name="Kues U."/>
            <person name="Barry K."/>
            <person name="Hegedus J.C."/>
            <person name="Henrissat B."/>
            <person name="Johnson J."/>
            <person name="Lipzen A."/>
            <person name="Ohm R."/>
            <person name="Nagy I."/>
            <person name="Pangilinan J."/>
            <person name="Yan J."/>
            <person name="Xiong Y."/>
            <person name="Grigoriev I.V."/>
            <person name="Hibbett D.S."/>
            <person name="Nagy L.G."/>
        </authorList>
    </citation>
    <scope>NUCLEOTIDE SEQUENCE [LARGE SCALE GENOMIC DNA]</scope>
    <source>
        <strain evidence="1 3">SZMC22713</strain>
    </source>
</reference>
<gene>
    <name evidence="2" type="ORF">BD410DRAFT_792143</name>
    <name evidence="1" type="ORF">BD410DRAFT_797252</name>
</gene>
<dbReference type="VEuPathDB" id="FungiDB:BD410DRAFT_797252"/>
<dbReference type="Proteomes" id="UP000294933">
    <property type="component" value="Unassembled WGS sequence"/>
</dbReference>
<organism evidence="1 3">
    <name type="scientific">Rickenella mellea</name>
    <dbReference type="NCBI Taxonomy" id="50990"/>
    <lineage>
        <taxon>Eukaryota</taxon>
        <taxon>Fungi</taxon>
        <taxon>Dikarya</taxon>
        <taxon>Basidiomycota</taxon>
        <taxon>Agaricomycotina</taxon>
        <taxon>Agaricomycetes</taxon>
        <taxon>Hymenochaetales</taxon>
        <taxon>Rickenellaceae</taxon>
        <taxon>Rickenella</taxon>
    </lineage>
</organism>
<evidence type="ECO:0000313" key="2">
    <source>
        <dbReference type="EMBL" id="TDL19518.1"/>
    </source>
</evidence>
<evidence type="ECO:0000313" key="1">
    <source>
        <dbReference type="EMBL" id="TDL14327.1"/>
    </source>
</evidence>
<sequence>MPPSPRLKSVEEHAQLLHKYQRIATSQLLELQKDPERVQATYDRALQSPDIVPWDDRRWMPKPSQATEFLAAVDEVFENTPPNCDDNRMKIACAAFGAVTFITLEVINKLPMKIRHKVSVRQYELSKDDERQLALQLPSDLDVHRLVTALPTRKPYASEEPPPQLHGHPVAQCDIRRFLANPDVLLGKEFVKQRGSPNEMAFKVDSFVKSVRKGLSFKVIFAGQPDETELSAENMEEMLRDSVID</sequence>
<keyword evidence="3" id="KW-1185">Reference proteome</keyword>
<dbReference type="AlphaFoldDB" id="A0A4Y7PG34"/>
<evidence type="ECO:0000313" key="3">
    <source>
        <dbReference type="Proteomes" id="UP000294933"/>
    </source>
</evidence>
<dbReference type="EMBL" id="ML170354">
    <property type="protein sequence ID" value="TDL14327.1"/>
    <property type="molecule type" value="Genomic_DNA"/>
</dbReference>
<name>A0A4Y7PG34_9AGAM</name>
<protein>
    <submittedName>
        <fullName evidence="1">Uncharacterized protein</fullName>
    </submittedName>
</protein>
<dbReference type="VEuPathDB" id="FungiDB:BD410DRAFT_792143"/>
<proteinExistence type="predicted"/>
<dbReference type="EMBL" id="ML170196">
    <property type="protein sequence ID" value="TDL19518.1"/>
    <property type="molecule type" value="Genomic_DNA"/>
</dbReference>
<accession>A0A4Y7PG34</accession>